<dbReference type="EMBL" id="JBFDAA010000017">
    <property type="protein sequence ID" value="KAL1116579.1"/>
    <property type="molecule type" value="Genomic_DNA"/>
</dbReference>
<dbReference type="SUPFAM" id="SSF53474">
    <property type="entry name" value="alpha/beta-Hydrolases"/>
    <property type="match status" value="1"/>
</dbReference>
<evidence type="ECO:0000313" key="3">
    <source>
        <dbReference type="Proteomes" id="UP001558652"/>
    </source>
</evidence>
<protein>
    <recommendedName>
        <fullName evidence="4">Carboxylesterase type B domain-containing protein</fullName>
    </recommendedName>
</protein>
<organism evidence="2 3">
    <name type="scientific">Ranatra chinensis</name>
    <dbReference type="NCBI Taxonomy" id="642074"/>
    <lineage>
        <taxon>Eukaryota</taxon>
        <taxon>Metazoa</taxon>
        <taxon>Ecdysozoa</taxon>
        <taxon>Arthropoda</taxon>
        <taxon>Hexapoda</taxon>
        <taxon>Insecta</taxon>
        <taxon>Pterygota</taxon>
        <taxon>Neoptera</taxon>
        <taxon>Paraneoptera</taxon>
        <taxon>Hemiptera</taxon>
        <taxon>Heteroptera</taxon>
        <taxon>Panheteroptera</taxon>
        <taxon>Nepomorpha</taxon>
        <taxon>Nepidae</taxon>
        <taxon>Ranatrinae</taxon>
        <taxon>Ranatra</taxon>
    </lineage>
</organism>
<evidence type="ECO:0008006" key="4">
    <source>
        <dbReference type="Google" id="ProtNLM"/>
    </source>
</evidence>
<dbReference type="Proteomes" id="UP001558652">
    <property type="component" value="Unassembled WGS sequence"/>
</dbReference>
<evidence type="ECO:0000313" key="2">
    <source>
        <dbReference type="EMBL" id="KAL1116579.1"/>
    </source>
</evidence>
<accession>A0ABD0YL40</accession>
<dbReference type="InterPro" id="IPR029058">
    <property type="entry name" value="AB_hydrolase_fold"/>
</dbReference>
<comment type="caution">
    <text evidence="2">The sequence shown here is derived from an EMBL/GenBank/DDBJ whole genome shotgun (WGS) entry which is preliminary data.</text>
</comment>
<proteinExistence type="predicted"/>
<dbReference type="AlphaFoldDB" id="A0ABD0YL40"/>
<gene>
    <name evidence="2" type="ORF">AAG570_005051</name>
</gene>
<keyword evidence="3" id="KW-1185">Reference proteome</keyword>
<feature type="signal peptide" evidence="1">
    <location>
        <begin position="1"/>
        <end position="20"/>
    </location>
</feature>
<feature type="chain" id="PRO_5044749824" description="Carboxylesterase type B domain-containing protein" evidence="1">
    <location>
        <begin position="21"/>
        <end position="272"/>
    </location>
</feature>
<name>A0ABD0YL40_9HEMI</name>
<keyword evidence="1" id="KW-0732">Signal</keyword>
<evidence type="ECO:0000256" key="1">
    <source>
        <dbReference type="SAM" id="SignalP"/>
    </source>
</evidence>
<reference evidence="2 3" key="1">
    <citation type="submission" date="2024-07" db="EMBL/GenBank/DDBJ databases">
        <title>Chromosome-level genome assembly of the water stick insect Ranatra chinensis (Heteroptera: Nepidae).</title>
        <authorList>
            <person name="Liu X."/>
        </authorList>
    </citation>
    <scope>NUCLEOTIDE SEQUENCE [LARGE SCALE GENOMIC DNA]</scope>
    <source>
        <strain evidence="2">Cailab_2021Rc</strain>
        <tissue evidence="2">Muscle</tissue>
    </source>
</reference>
<dbReference type="Gene3D" id="3.40.50.1820">
    <property type="entry name" value="alpha/beta hydrolase"/>
    <property type="match status" value="1"/>
</dbReference>
<sequence length="272" mass="30391">MSPLPTILLLAAMPVALCSTADIPPVHPVLTDAGPVLPVLEYSRAGRPYYAVRGIPYARPPIGRLRFAVKRVSALGRHLQYERLRVITVQQRLLVGNHPQSIRLKHVLREQEAGDDRNRWLLTFRECPATTDGPASYVYYAVKSVHTVFYCDINLAIRVCLSARVIVIVVCRLLIRSGPNCHDGDDMRYDPNSTAEDGTQSRACILFYYVLGLMQYLKANSVATHVPRLKPDPAIMQRRVCGSGNGQLKARAPTATFKLKRQPCRYSARIAI</sequence>